<reference evidence="1 2" key="1">
    <citation type="journal article" date="2013" name="PLoS Genet.">
        <title>Distinctive expansion of potential virulence genes in the genome of the oomycete fish pathogen Saprolegnia parasitica.</title>
        <authorList>
            <person name="Jiang R.H."/>
            <person name="de Bruijn I."/>
            <person name="Haas B.J."/>
            <person name="Belmonte R."/>
            <person name="Lobach L."/>
            <person name="Christie J."/>
            <person name="van den Ackerveken G."/>
            <person name="Bottin A."/>
            <person name="Bulone V."/>
            <person name="Diaz-Moreno S.M."/>
            <person name="Dumas B."/>
            <person name="Fan L."/>
            <person name="Gaulin E."/>
            <person name="Govers F."/>
            <person name="Grenville-Briggs L.J."/>
            <person name="Horner N.R."/>
            <person name="Levin J.Z."/>
            <person name="Mammella M."/>
            <person name="Meijer H.J."/>
            <person name="Morris P."/>
            <person name="Nusbaum C."/>
            <person name="Oome S."/>
            <person name="Phillips A.J."/>
            <person name="van Rooyen D."/>
            <person name="Rzeszutek E."/>
            <person name="Saraiva M."/>
            <person name="Secombes C.J."/>
            <person name="Seidl M.F."/>
            <person name="Snel B."/>
            <person name="Stassen J.H."/>
            <person name="Sykes S."/>
            <person name="Tripathy S."/>
            <person name="van den Berg H."/>
            <person name="Vega-Arreguin J.C."/>
            <person name="Wawra S."/>
            <person name="Young S.K."/>
            <person name="Zeng Q."/>
            <person name="Dieguez-Uribeondo J."/>
            <person name="Russ C."/>
            <person name="Tyler B.M."/>
            <person name="van West P."/>
        </authorList>
    </citation>
    <scope>NUCLEOTIDE SEQUENCE [LARGE SCALE GENOMIC DNA]</scope>
    <source>
        <strain evidence="1 2">CBS 223.65</strain>
    </source>
</reference>
<dbReference type="GeneID" id="24138179"/>
<dbReference type="KEGG" id="spar:SPRG_16565"/>
<dbReference type="AlphaFoldDB" id="A0A067BUW9"/>
<gene>
    <name evidence="1" type="ORF">SPRG_16565</name>
</gene>
<name>A0A067BUW9_SAPPC</name>
<protein>
    <submittedName>
        <fullName evidence="1">Uncharacterized protein</fullName>
    </submittedName>
</protein>
<evidence type="ECO:0000313" key="2">
    <source>
        <dbReference type="Proteomes" id="UP000030745"/>
    </source>
</evidence>
<dbReference type="VEuPathDB" id="FungiDB:SPRG_16565"/>
<organism evidence="1 2">
    <name type="scientific">Saprolegnia parasitica (strain CBS 223.65)</name>
    <dbReference type="NCBI Taxonomy" id="695850"/>
    <lineage>
        <taxon>Eukaryota</taxon>
        <taxon>Sar</taxon>
        <taxon>Stramenopiles</taxon>
        <taxon>Oomycota</taxon>
        <taxon>Saprolegniomycetes</taxon>
        <taxon>Saprolegniales</taxon>
        <taxon>Saprolegniaceae</taxon>
        <taxon>Saprolegnia</taxon>
    </lineage>
</organism>
<sequence length="90" mass="10019">MTADAFESRWAKFMDLLLTKPAPVLNHGRDHIEAHFTAVFGTDVDAHDAIMTELLVLVAQAALDRLHGQRAHGHVNMLATATTHHDERNK</sequence>
<evidence type="ECO:0000313" key="1">
    <source>
        <dbReference type="EMBL" id="KDO18076.1"/>
    </source>
</evidence>
<dbReference type="RefSeq" id="XP_012211218.1">
    <property type="nucleotide sequence ID" value="XM_012355828.1"/>
</dbReference>
<keyword evidence="2" id="KW-1185">Reference proteome</keyword>
<dbReference type="Proteomes" id="UP000030745">
    <property type="component" value="Unassembled WGS sequence"/>
</dbReference>
<dbReference type="EMBL" id="KK583503">
    <property type="protein sequence ID" value="KDO18076.1"/>
    <property type="molecule type" value="Genomic_DNA"/>
</dbReference>
<proteinExistence type="predicted"/>
<accession>A0A067BUW9</accession>